<dbReference type="EMBL" id="BANX01000031">
    <property type="protein sequence ID" value="GAC70038.1"/>
    <property type="molecule type" value="Genomic_DNA"/>
</dbReference>
<evidence type="ECO:0000313" key="2">
    <source>
        <dbReference type="EMBL" id="GAC70038.1"/>
    </source>
</evidence>
<dbReference type="Proteomes" id="UP000011666">
    <property type="component" value="Unassembled WGS sequence"/>
</dbReference>
<accession>M0QN84</accession>
<sequence>MSAVPFPRTRHRVASSELPALITDVRDHWLRYALCTDPADRVSAEAAVTDLYRMSGHPVPQVLWVPSPAAGAELIDAERLTSPIGEVSAATDIARAITRSRTSMNAHLPEPVSMMREARLGGLAVMPMTVAEALDVGVSPQVVLCRAVRDSLHTSVFGGVAATIRTLMRPLGGVVAWYGQQEIHHLAVVDAASRAGLATFRDDDLAMAHLQETLAASTGWWWAFDDVCIMSERPTRLLTEAAPGGVHGELRMHCDDAAALEFSDGRSVHVVHGTVVPEWVIVDPTPERISRERNIEVRRTAIERIGWDTYLDQAGLSMVDQADDPGNPGSVLQLYTTPRGWRTNAKILLAVNGSRERDGRRRRYGLQIPGWVPTALDAAGWTYGIAGSDYAQLVRRT</sequence>
<reference evidence="2 3" key="1">
    <citation type="submission" date="2013-01" db="EMBL/GenBank/DDBJ databases">
        <title>Whole genome shotgun sequence of Gordonia soli NBRC 108243.</title>
        <authorList>
            <person name="Isaki-Nakamura S."/>
            <person name="Hosoyama A."/>
            <person name="Tsuchikane K."/>
            <person name="Ando Y."/>
            <person name="Baba S."/>
            <person name="Ohji S."/>
            <person name="Hamada M."/>
            <person name="Tamura T."/>
            <person name="Yamazoe A."/>
            <person name="Yamazaki S."/>
            <person name="Fujita N."/>
        </authorList>
    </citation>
    <scope>NUCLEOTIDE SEQUENCE [LARGE SCALE GENOMIC DNA]</scope>
    <source>
        <strain evidence="2 3">NBRC 108243</strain>
    </source>
</reference>
<dbReference type="STRING" id="1223545.GS4_31_00040"/>
<keyword evidence="3" id="KW-1185">Reference proteome</keyword>
<dbReference type="Pfam" id="PF20530">
    <property type="entry name" value="DUF6745"/>
    <property type="match status" value="1"/>
</dbReference>
<name>M0QN84_9ACTN</name>
<evidence type="ECO:0000259" key="1">
    <source>
        <dbReference type="Pfam" id="PF20530"/>
    </source>
</evidence>
<gene>
    <name evidence="2" type="ORF">GS4_31_00040</name>
</gene>
<evidence type="ECO:0000313" key="3">
    <source>
        <dbReference type="Proteomes" id="UP000011666"/>
    </source>
</evidence>
<feature type="domain" description="DUF6745" evidence="1">
    <location>
        <begin position="188"/>
        <end position="392"/>
    </location>
</feature>
<protein>
    <recommendedName>
        <fullName evidence="1">DUF6745 domain-containing protein</fullName>
    </recommendedName>
</protein>
<proteinExistence type="predicted"/>
<organism evidence="2 3">
    <name type="scientific">Gordonia soli NBRC 108243</name>
    <dbReference type="NCBI Taxonomy" id="1223545"/>
    <lineage>
        <taxon>Bacteria</taxon>
        <taxon>Bacillati</taxon>
        <taxon>Actinomycetota</taxon>
        <taxon>Actinomycetes</taxon>
        <taxon>Mycobacteriales</taxon>
        <taxon>Gordoniaceae</taxon>
        <taxon>Gordonia</taxon>
    </lineage>
</organism>
<dbReference type="eggNOG" id="COG4886">
    <property type="taxonomic scope" value="Bacteria"/>
</dbReference>
<dbReference type="InterPro" id="IPR046633">
    <property type="entry name" value="DUF6745"/>
</dbReference>
<dbReference type="OrthoDB" id="871648at2"/>
<comment type="caution">
    <text evidence="2">The sequence shown here is derived from an EMBL/GenBank/DDBJ whole genome shotgun (WGS) entry which is preliminary data.</text>
</comment>
<dbReference type="AlphaFoldDB" id="M0QN84"/>